<name>A0A8T4KVP6_9ARCH</name>
<feature type="transmembrane region" description="Helical" evidence="1">
    <location>
        <begin position="7"/>
        <end position="26"/>
    </location>
</feature>
<keyword evidence="1" id="KW-1133">Transmembrane helix</keyword>
<comment type="caution">
    <text evidence="2">The sequence shown here is derived from an EMBL/GenBank/DDBJ whole genome shotgun (WGS) entry which is preliminary data.</text>
</comment>
<dbReference type="Proteomes" id="UP000680185">
    <property type="component" value="Unassembled WGS sequence"/>
</dbReference>
<organism evidence="2 3">
    <name type="scientific">Candidatus Iainarchaeum sp</name>
    <dbReference type="NCBI Taxonomy" id="3101447"/>
    <lineage>
        <taxon>Archaea</taxon>
        <taxon>Candidatus Iainarchaeota</taxon>
        <taxon>Candidatus Iainarchaeia</taxon>
        <taxon>Candidatus Iainarchaeales</taxon>
        <taxon>Candidatus Iainarchaeaceae</taxon>
        <taxon>Candidatus Iainarchaeum</taxon>
    </lineage>
</organism>
<keyword evidence="1" id="KW-0812">Transmembrane</keyword>
<dbReference type="AlphaFoldDB" id="A0A8T4KVP6"/>
<dbReference type="EMBL" id="JAGVWB010000022">
    <property type="protein sequence ID" value="MBS3058401.1"/>
    <property type="molecule type" value="Genomic_DNA"/>
</dbReference>
<proteinExistence type="predicted"/>
<keyword evidence="1" id="KW-0472">Membrane</keyword>
<accession>A0A8T4KVP6</accession>
<reference evidence="2" key="1">
    <citation type="submission" date="2021-03" db="EMBL/GenBank/DDBJ databases">
        <authorList>
            <person name="Jaffe A."/>
        </authorList>
    </citation>
    <scope>NUCLEOTIDE SEQUENCE</scope>
    <source>
        <strain evidence="2">RIFCSPLOWO2_01_FULL_43_13</strain>
    </source>
</reference>
<evidence type="ECO:0000256" key="1">
    <source>
        <dbReference type="SAM" id="Phobius"/>
    </source>
</evidence>
<gene>
    <name evidence="2" type="ORF">J4478_03280</name>
</gene>
<reference evidence="2" key="2">
    <citation type="submission" date="2021-05" db="EMBL/GenBank/DDBJ databases">
        <title>Protein family content uncovers lineage relationships and bacterial pathway maintenance mechanisms in DPANN archaea.</title>
        <authorList>
            <person name="Castelle C.J."/>
            <person name="Meheust R."/>
            <person name="Jaffe A.L."/>
            <person name="Seitz K."/>
            <person name="Gong X."/>
            <person name="Baker B.J."/>
            <person name="Banfield J.F."/>
        </authorList>
    </citation>
    <scope>NUCLEOTIDE SEQUENCE</scope>
    <source>
        <strain evidence="2">RIFCSPLOWO2_01_FULL_43_13</strain>
    </source>
</reference>
<evidence type="ECO:0000313" key="2">
    <source>
        <dbReference type="EMBL" id="MBS3058401.1"/>
    </source>
</evidence>
<evidence type="ECO:0000313" key="3">
    <source>
        <dbReference type="Proteomes" id="UP000680185"/>
    </source>
</evidence>
<sequence length="153" mass="16461">MDTKGQFSLDLIVAVLVFLVAVQIILSMTSGFEASQSRIATQNQLRDIAELTASKVSQLSILSAKGSQLSFEIPLLLVAGKPAQDCKVNVQKTQISAIFKEGTLEEEKVIIDLVDPGFKNSSNNLDCGKKVDCTADTQGSGANQKIVWECNNV</sequence>
<protein>
    <submittedName>
        <fullName evidence="2">Uncharacterized protein</fullName>
    </submittedName>
</protein>